<dbReference type="GeneID" id="7195420"/>
<dbReference type="STRING" id="556484.B7G9B3"/>
<keyword evidence="3" id="KW-1185">Reference proteome</keyword>
<dbReference type="PANTHER" id="PTHR13343">
    <property type="entry name" value="CREG1 PROTEIN"/>
    <property type="match status" value="1"/>
</dbReference>
<dbReference type="EMBL" id="CM000622">
    <property type="protein sequence ID" value="EEC44925.1"/>
    <property type="molecule type" value="Genomic_DNA"/>
</dbReference>
<dbReference type="KEGG" id="pti:PHATRDRAFT_51183"/>
<dbReference type="SUPFAM" id="SSF50475">
    <property type="entry name" value="FMN-binding split barrel"/>
    <property type="match status" value="1"/>
</dbReference>
<gene>
    <name evidence="2" type="primary">CREG1</name>
    <name evidence="2" type="ORF">PHATRDRAFT_51183</name>
</gene>
<proteinExistence type="predicted"/>
<dbReference type="PaxDb" id="2850-Phatr51183"/>
<dbReference type="InParanoid" id="B7G9B3"/>
<sequence length="202" mass="23013">MLTLSGAYPSLRHPFELEKQSDECPCEPLQRPDRFNKEELARWMVHSMDWGVLTTISTRLPDGQPFGNVYSFVDGPCGKGMGTPYFYGTYMDQSFHDSKQNDKVSFTLTEASLPSSPVCARLTLSGKLVEVNPDSEEYTRAQAAFFQRHPQMATWPSEHNWIIAKLEIEDLWLINFYGGAAILSIEEYFSAKLSPDMQLERL</sequence>
<feature type="domain" description="CREG-like beta-barrel" evidence="1">
    <location>
        <begin position="33"/>
        <end position="189"/>
    </location>
</feature>
<dbReference type="HOGENOM" id="CLU_083635_3_1_1"/>
<evidence type="ECO:0000313" key="3">
    <source>
        <dbReference type="Proteomes" id="UP000000759"/>
    </source>
</evidence>
<dbReference type="InterPro" id="IPR055343">
    <property type="entry name" value="CREG_beta-barrel"/>
</dbReference>
<dbReference type="OrthoDB" id="46836at2759"/>
<dbReference type="Proteomes" id="UP000000759">
    <property type="component" value="Chromosome 20"/>
</dbReference>
<dbReference type="eggNOG" id="KOG3374">
    <property type="taxonomic scope" value="Eukaryota"/>
</dbReference>
<dbReference type="Pfam" id="PF13883">
    <property type="entry name" value="CREG_beta-barrel"/>
    <property type="match status" value="1"/>
</dbReference>
<dbReference type="Gene3D" id="2.30.110.10">
    <property type="entry name" value="Electron Transport, Fmn-binding Protein, Chain A"/>
    <property type="match status" value="1"/>
</dbReference>
<dbReference type="PANTHER" id="PTHR13343:SF17">
    <property type="entry name" value="CELLULAR REPRESSOR OF E1A-STIMULATED GENES, ISOFORM A"/>
    <property type="match status" value="1"/>
</dbReference>
<reference evidence="2 3" key="1">
    <citation type="journal article" date="2008" name="Nature">
        <title>The Phaeodactylum genome reveals the evolutionary history of diatom genomes.</title>
        <authorList>
            <person name="Bowler C."/>
            <person name="Allen A.E."/>
            <person name="Badger J.H."/>
            <person name="Grimwood J."/>
            <person name="Jabbari K."/>
            <person name="Kuo A."/>
            <person name="Maheswari U."/>
            <person name="Martens C."/>
            <person name="Maumus F."/>
            <person name="Otillar R.P."/>
            <person name="Rayko E."/>
            <person name="Salamov A."/>
            <person name="Vandepoele K."/>
            <person name="Beszteri B."/>
            <person name="Gruber A."/>
            <person name="Heijde M."/>
            <person name="Katinka M."/>
            <person name="Mock T."/>
            <person name="Valentin K."/>
            <person name="Verret F."/>
            <person name="Berges J.A."/>
            <person name="Brownlee C."/>
            <person name="Cadoret J.P."/>
            <person name="Chiovitti A."/>
            <person name="Choi C.J."/>
            <person name="Coesel S."/>
            <person name="De Martino A."/>
            <person name="Detter J.C."/>
            <person name="Durkin C."/>
            <person name="Falciatore A."/>
            <person name="Fournet J."/>
            <person name="Haruta M."/>
            <person name="Huysman M.J."/>
            <person name="Jenkins B.D."/>
            <person name="Jiroutova K."/>
            <person name="Jorgensen R.E."/>
            <person name="Joubert Y."/>
            <person name="Kaplan A."/>
            <person name="Kroger N."/>
            <person name="Kroth P.G."/>
            <person name="La Roche J."/>
            <person name="Lindquist E."/>
            <person name="Lommer M."/>
            <person name="Martin-Jezequel V."/>
            <person name="Lopez P.J."/>
            <person name="Lucas S."/>
            <person name="Mangogna M."/>
            <person name="McGinnis K."/>
            <person name="Medlin L.K."/>
            <person name="Montsant A."/>
            <person name="Oudot-Le Secq M.P."/>
            <person name="Napoli C."/>
            <person name="Obornik M."/>
            <person name="Parker M.S."/>
            <person name="Petit J.L."/>
            <person name="Porcel B.M."/>
            <person name="Poulsen N."/>
            <person name="Robison M."/>
            <person name="Rychlewski L."/>
            <person name="Rynearson T.A."/>
            <person name="Schmutz J."/>
            <person name="Shapiro H."/>
            <person name="Siaut M."/>
            <person name="Stanley M."/>
            <person name="Sussman M.R."/>
            <person name="Taylor A.R."/>
            <person name="Vardi A."/>
            <person name="von Dassow P."/>
            <person name="Vyverman W."/>
            <person name="Willis A."/>
            <person name="Wyrwicz L.S."/>
            <person name="Rokhsar D.S."/>
            <person name="Weissenbach J."/>
            <person name="Armbrust E.V."/>
            <person name="Green B.R."/>
            <person name="Van de Peer Y."/>
            <person name="Grigoriev I.V."/>
        </authorList>
    </citation>
    <scope>NUCLEOTIDE SEQUENCE [LARGE SCALE GENOMIC DNA]</scope>
    <source>
        <strain evidence="2 3">CCAP 1055/1</strain>
    </source>
</reference>
<dbReference type="GO" id="GO:0005737">
    <property type="term" value="C:cytoplasm"/>
    <property type="evidence" value="ECO:0007669"/>
    <property type="project" value="UniProtKB-ARBA"/>
</dbReference>
<dbReference type="InterPro" id="IPR012349">
    <property type="entry name" value="Split_barrel_FMN-bd"/>
</dbReference>
<dbReference type="AlphaFoldDB" id="B7G9B3"/>
<evidence type="ECO:0000313" key="2">
    <source>
        <dbReference type="EMBL" id="EEC44925.1"/>
    </source>
</evidence>
<name>B7G9B3_PHATC</name>
<organism evidence="2 3">
    <name type="scientific">Phaeodactylum tricornutum (strain CCAP 1055/1)</name>
    <dbReference type="NCBI Taxonomy" id="556484"/>
    <lineage>
        <taxon>Eukaryota</taxon>
        <taxon>Sar</taxon>
        <taxon>Stramenopiles</taxon>
        <taxon>Ochrophyta</taxon>
        <taxon>Bacillariophyta</taxon>
        <taxon>Bacillariophyceae</taxon>
        <taxon>Bacillariophycidae</taxon>
        <taxon>Naviculales</taxon>
        <taxon>Phaeodactylaceae</taxon>
        <taxon>Phaeodactylum</taxon>
    </lineage>
</organism>
<protein>
    <submittedName>
        <fullName evidence="2">Cellular repressor of e1a-stimulated gene-like protein</fullName>
    </submittedName>
</protein>
<accession>B7G9B3</accession>
<dbReference type="RefSeq" id="XP_002183743.1">
    <property type="nucleotide sequence ID" value="XM_002183707.1"/>
</dbReference>
<reference evidence="3" key="2">
    <citation type="submission" date="2008-08" db="EMBL/GenBank/DDBJ databases">
        <authorList>
            <consortium name="Diatom Consortium"/>
            <person name="Grigoriev I."/>
            <person name="Grimwood J."/>
            <person name="Kuo A."/>
            <person name="Otillar R.P."/>
            <person name="Salamov A."/>
            <person name="Detter J.C."/>
            <person name="Lindquist E."/>
            <person name="Shapiro H."/>
            <person name="Lucas S."/>
            <person name="Glavina del Rio T."/>
            <person name="Pitluck S."/>
            <person name="Rokhsar D."/>
            <person name="Bowler C."/>
        </authorList>
    </citation>
    <scope>GENOME REANNOTATION</scope>
    <source>
        <strain evidence="3">CCAP 1055/1</strain>
    </source>
</reference>
<evidence type="ECO:0000259" key="1">
    <source>
        <dbReference type="Pfam" id="PF13883"/>
    </source>
</evidence>